<feature type="transmembrane region" description="Helical" evidence="8">
    <location>
        <begin position="6"/>
        <end position="25"/>
    </location>
</feature>
<feature type="domain" description="ABC transmembrane type-1" evidence="10">
    <location>
        <begin position="851"/>
        <end position="1127"/>
    </location>
</feature>
<feature type="transmembrane region" description="Helical" evidence="8">
    <location>
        <begin position="75"/>
        <end position="94"/>
    </location>
</feature>
<evidence type="ECO:0000256" key="8">
    <source>
        <dbReference type="SAM" id="Phobius"/>
    </source>
</evidence>
<dbReference type="InterPro" id="IPR044746">
    <property type="entry name" value="ABCC_6TM_D1"/>
</dbReference>
<dbReference type="Proteomes" id="UP000596276">
    <property type="component" value="Chromosome 4"/>
</dbReference>
<reference evidence="12" key="1">
    <citation type="journal article" date="2021" name="G3 (Bethesda)">
        <title>Chromosome assembled and annotated genome sequence of Aspergillus flavus NRRL 3357.</title>
        <authorList>
            <person name="Skerker J.M."/>
            <person name="Pianalto K.M."/>
            <person name="Mondo S.J."/>
            <person name="Yang K."/>
            <person name="Arkin A.P."/>
            <person name="Keller N.P."/>
            <person name="Grigoriev I.V."/>
            <person name="Louise Glass N.L."/>
        </authorList>
    </citation>
    <scope>NUCLEOTIDE SEQUENCE [LARGE SCALE GENOMIC DNA]</scope>
    <source>
        <strain evidence="12">ATCC 200026 / FGSC A1120 / IAM 13836 / NRRL 3357 / JCM 12722 / SRRC 167</strain>
    </source>
</reference>
<keyword evidence="3 8" id="KW-0812">Transmembrane</keyword>
<dbReference type="InterPro" id="IPR050173">
    <property type="entry name" value="ABC_transporter_C-like"/>
</dbReference>
<feature type="transmembrane region" description="Helical" evidence="8">
    <location>
        <begin position="465"/>
        <end position="489"/>
    </location>
</feature>
<evidence type="ECO:0000256" key="4">
    <source>
        <dbReference type="ARBA" id="ARBA00022741"/>
    </source>
</evidence>
<keyword evidence="12" id="KW-1185">Reference proteome</keyword>
<dbReference type="PROSITE" id="PS50893">
    <property type="entry name" value="ABC_TRANSPORTER_2"/>
    <property type="match status" value="2"/>
</dbReference>
<evidence type="ECO:0000256" key="7">
    <source>
        <dbReference type="ARBA" id="ARBA00023136"/>
    </source>
</evidence>
<keyword evidence="7 8" id="KW-0472">Membrane</keyword>
<feature type="transmembrane region" description="Helical" evidence="8">
    <location>
        <begin position="283"/>
        <end position="305"/>
    </location>
</feature>
<dbReference type="VEuPathDB" id="FungiDB:AFLA_001785"/>
<dbReference type="PROSITE" id="PS50929">
    <property type="entry name" value="ABC_TM1F"/>
    <property type="match status" value="2"/>
</dbReference>
<feature type="transmembrane region" description="Helical" evidence="8">
    <location>
        <begin position="972"/>
        <end position="1000"/>
    </location>
</feature>
<comment type="subcellular location">
    <subcellularLocation>
        <location evidence="1">Membrane</location>
        <topology evidence="1">Multi-pass membrane protein</topology>
    </subcellularLocation>
</comment>
<evidence type="ECO:0000256" key="5">
    <source>
        <dbReference type="ARBA" id="ARBA00022840"/>
    </source>
</evidence>
<evidence type="ECO:0000259" key="9">
    <source>
        <dbReference type="PROSITE" id="PS50893"/>
    </source>
</evidence>
<keyword evidence="4" id="KW-0547">Nucleotide-binding</keyword>
<protein>
    <submittedName>
        <fullName evidence="11">Multidrug resistance protein</fullName>
    </submittedName>
</protein>
<sequence length="1411" mass="156156">MVAEYMWLAEVSAMWSLLFVIYTPLGLWRRRGAATKVVFPSLSGRLKLALGIGFSAIQLLYLLSSTRVTTSHRGLLPAVASFLAALGLCMLSYVEHYRNVRPSSAVIIYLTLFLVKDIISIPLLFRQSVSHEFALVIIRVVVELPLLATESCSKTGILQERYRHLPPETVTGILGRATFWWINSILKAGYDASLTQTELPSLDRPLSSRSLRRRIIRAWGGRSKPETKLTLPIILVKCFLREFWAPVIPRLFLILFRYSQPILMGITIQFVQDKALLGEQTSSGYWIVILTIMIYSGLAITTSLYQHRLNRLQVMTRGALIGLVHARCFRVVKPTIQDGKVLALITADVDNVIGVAEMWHETWAQIIEVMVGTALLVKKIGWFAGIPLIMVIGCSRLSAYVAKHIQGRQADWSTATQARLATITSVLAGAKSVKMLGLEDAISSLISELRSREISLSKKMRWIMVAYNASANALGIFSPALTLGIFAIFRGLDYALDAGTVFTSVALLTMVTHPANMVMTIIPRAVASLANFRRIQEYLTEQQLLDERHGLPQKPKDVGDTDNDRTSAMVLEHVDICLSGESCPLLRDINLKVNQGSIVICTGPVGTGKSILASALLGETRPARGRICLPDEQIAFCNQTPWLPNASIRDIICGGSRVIDYTWYQTVLDACCLSVDLETLEDPDGSQSCITNNGINLSGGQKSRIALARAVYSRSRIVILDDPFSSLDGGVKKHIIGALLGPGGLFRRMQTTVFLITAEDTYLNIADQVIVLTNNHVQPMSPEDVSAYEGTGTSDTQATAIKDHDDQTSDRFKVQADKMRMTDAADDLARRIGDIAVYRYYFSSVGIRNILLMISCTAVYAFCLTFSQNILRWWTDSGSAGSRGYLLLYFVASCIAWLATNGTMWSTHILIAPRSGFTLHSRLLSKILNAPLSYFSSAEAGTILNRFGQDIQLVDKQLPAAFANLSNQIFKLLMQAIVLFMVQPVMASTLPCCAVCIYFIQRIYLRTSRQLRFIDLESRSELYTNIVETVEGVDTIRAFGWESRFESSNIMKLDKSQGTMYLLLCLQRWLNVVLDLLITAIAVILIAFAITFRESATGGQVGVALNMIIAANTTLLRSVESWTSLETSLGSVARLKSVEEDTPVEKSSRDVLEPRLEWPTTGTIRIRSLSAAYKSQTPILRDVTLEVPAGQNITIRGRTGSGKSTFILALLQLLDKQDGLIEVDNMDLARLPLRIVRQRCFVSIPQEPFILPSASIRFNLDPYGQHDSTAIWKTLIKTNLWSHFSSPVGQGMTMTVGRDALDKTLSDFPPLSTGQRQVFASAQALLRARSAISCYECSLDGRRPILLLDEPSASLDEVTASSMQQIMEEFTSRGHTVITITHGMNVLQNQGREGSDQVLRMEDGRLVQTSG</sequence>
<feature type="transmembrane region" description="Helical" evidence="8">
    <location>
        <begin position="1069"/>
        <end position="1090"/>
    </location>
</feature>
<dbReference type="SMART" id="SM00382">
    <property type="entry name" value="AAA"/>
    <property type="match status" value="2"/>
</dbReference>
<gene>
    <name evidence="11" type="ORF">F9C07_2231903</name>
</gene>
<dbReference type="InterPro" id="IPR044726">
    <property type="entry name" value="ABCC_6TM_D2"/>
</dbReference>
<dbReference type="VEuPathDB" id="FungiDB:F9C07_2231903"/>
<feature type="transmembrane region" description="Helical" evidence="8">
    <location>
        <begin position="46"/>
        <end position="63"/>
    </location>
</feature>
<dbReference type="PROSITE" id="PS00211">
    <property type="entry name" value="ABC_TRANSPORTER_1"/>
    <property type="match status" value="1"/>
</dbReference>
<organism evidence="11 12">
    <name type="scientific">Aspergillus flavus (strain ATCC 200026 / FGSC A1120 / IAM 13836 / NRRL 3357 / JCM 12722 / SRRC 167)</name>
    <dbReference type="NCBI Taxonomy" id="332952"/>
    <lineage>
        <taxon>Eukaryota</taxon>
        <taxon>Fungi</taxon>
        <taxon>Dikarya</taxon>
        <taxon>Ascomycota</taxon>
        <taxon>Pezizomycotina</taxon>
        <taxon>Eurotiomycetes</taxon>
        <taxon>Eurotiomycetidae</taxon>
        <taxon>Eurotiales</taxon>
        <taxon>Aspergillaceae</taxon>
        <taxon>Aspergillus</taxon>
        <taxon>Aspergillus subgen. Circumdati</taxon>
    </lineage>
</organism>
<dbReference type="SUPFAM" id="SSF90123">
    <property type="entry name" value="ABC transporter transmembrane region"/>
    <property type="match status" value="2"/>
</dbReference>
<evidence type="ECO:0000256" key="6">
    <source>
        <dbReference type="ARBA" id="ARBA00022989"/>
    </source>
</evidence>
<evidence type="ECO:0000259" key="10">
    <source>
        <dbReference type="PROSITE" id="PS50929"/>
    </source>
</evidence>
<feature type="domain" description="ABC transmembrane type-1" evidence="10">
    <location>
        <begin position="251"/>
        <end position="527"/>
    </location>
</feature>
<feature type="domain" description="ABC transporter" evidence="9">
    <location>
        <begin position="1164"/>
        <end position="1409"/>
    </location>
</feature>
<dbReference type="InterPro" id="IPR036640">
    <property type="entry name" value="ABC1_TM_sf"/>
</dbReference>
<dbReference type="Gene3D" id="3.40.50.300">
    <property type="entry name" value="P-loop containing nucleotide triphosphate hydrolases"/>
    <property type="match status" value="2"/>
</dbReference>
<dbReference type="GO" id="GO:0016887">
    <property type="term" value="F:ATP hydrolysis activity"/>
    <property type="evidence" value="ECO:0007669"/>
    <property type="project" value="InterPro"/>
</dbReference>
<dbReference type="CDD" id="cd18579">
    <property type="entry name" value="ABC_6TM_ABCC_D1"/>
    <property type="match status" value="1"/>
</dbReference>
<dbReference type="InterPro" id="IPR003593">
    <property type="entry name" value="AAA+_ATPase"/>
</dbReference>
<evidence type="ECO:0000313" key="12">
    <source>
        <dbReference type="Proteomes" id="UP000596276"/>
    </source>
</evidence>
<dbReference type="InterPro" id="IPR011527">
    <property type="entry name" value="ABC1_TM_dom"/>
</dbReference>
<name>A0A7U2QYF2_ASPFN</name>
<keyword evidence="6 8" id="KW-1133">Transmembrane helix</keyword>
<evidence type="ECO:0000256" key="3">
    <source>
        <dbReference type="ARBA" id="ARBA00022692"/>
    </source>
</evidence>
<dbReference type="Pfam" id="PF00664">
    <property type="entry name" value="ABC_membrane"/>
    <property type="match status" value="2"/>
</dbReference>
<dbReference type="FunFam" id="1.20.1560.10:FF:000066">
    <property type="entry name" value="ABC multidrug transporter (Eurofung)"/>
    <property type="match status" value="1"/>
</dbReference>
<dbReference type="Gene3D" id="1.20.1560.10">
    <property type="entry name" value="ABC transporter type 1, transmembrane domain"/>
    <property type="match status" value="2"/>
</dbReference>
<dbReference type="PANTHER" id="PTHR24223">
    <property type="entry name" value="ATP-BINDING CASSETTE SUB-FAMILY C"/>
    <property type="match status" value="1"/>
</dbReference>
<dbReference type="InterPro" id="IPR027417">
    <property type="entry name" value="P-loop_NTPase"/>
</dbReference>
<evidence type="ECO:0000256" key="1">
    <source>
        <dbReference type="ARBA" id="ARBA00004141"/>
    </source>
</evidence>
<dbReference type="CDD" id="cd18580">
    <property type="entry name" value="ABC_6TM_ABCC_D2"/>
    <property type="match status" value="1"/>
</dbReference>
<dbReference type="Pfam" id="PF00005">
    <property type="entry name" value="ABC_tran"/>
    <property type="match status" value="2"/>
</dbReference>
<proteinExistence type="predicted"/>
<keyword evidence="2" id="KW-0813">Transport</keyword>
<dbReference type="InterPro" id="IPR017871">
    <property type="entry name" value="ABC_transporter-like_CS"/>
</dbReference>
<feature type="transmembrane region" description="Helical" evidence="8">
    <location>
        <begin position="106"/>
        <end position="125"/>
    </location>
</feature>
<evidence type="ECO:0000256" key="2">
    <source>
        <dbReference type="ARBA" id="ARBA00022448"/>
    </source>
</evidence>
<dbReference type="GO" id="GO:0140359">
    <property type="term" value="F:ABC-type transporter activity"/>
    <property type="evidence" value="ECO:0007669"/>
    <property type="project" value="InterPro"/>
</dbReference>
<dbReference type="SUPFAM" id="SSF52540">
    <property type="entry name" value="P-loop containing nucleoside triphosphate hydrolases"/>
    <property type="match status" value="2"/>
</dbReference>
<dbReference type="PANTHER" id="PTHR24223:SF345">
    <property type="entry name" value="ABC MULTIDRUG TRANSPORTER (EUROFUNG)"/>
    <property type="match status" value="1"/>
</dbReference>
<feature type="transmembrane region" description="Helical" evidence="8">
    <location>
        <begin position="849"/>
        <end position="867"/>
    </location>
</feature>
<evidence type="ECO:0000313" key="11">
    <source>
        <dbReference type="EMBL" id="QRD89441.1"/>
    </source>
</evidence>
<accession>A0A7U2QYF2</accession>
<dbReference type="GO" id="GO:0005524">
    <property type="term" value="F:ATP binding"/>
    <property type="evidence" value="ECO:0007669"/>
    <property type="project" value="UniProtKB-KW"/>
</dbReference>
<feature type="transmembrane region" description="Helical" evidence="8">
    <location>
        <begin position="887"/>
        <end position="911"/>
    </location>
</feature>
<dbReference type="EMBL" id="CP044618">
    <property type="protein sequence ID" value="QRD89441.1"/>
    <property type="molecule type" value="Genomic_DNA"/>
</dbReference>
<dbReference type="InterPro" id="IPR003439">
    <property type="entry name" value="ABC_transporter-like_ATP-bd"/>
</dbReference>
<keyword evidence="5" id="KW-0067">ATP-binding</keyword>
<dbReference type="GO" id="GO:0016020">
    <property type="term" value="C:membrane"/>
    <property type="evidence" value="ECO:0007669"/>
    <property type="project" value="UniProtKB-SubCell"/>
</dbReference>
<feature type="domain" description="ABC transporter" evidence="9">
    <location>
        <begin position="571"/>
        <end position="799"/>
    </location>
</feature>